<dbReference type="InterPro" id="IPR036864">
    <property type="entry name" value="Zn2-C6_fun-type_DNA-bd_sf"/>
</dbReference>
<dbReference type="GO" id="GO:0006351">
    <property type="term" value="P:DNA-templated transcription"/>
    <property type="evidence" value="ECO:0007669"/>
    <property type="project" value="InterPro"/>
</dbReference>
<dbReference type="PROSITE" id="PS50048">
    <property type="entry name" value="ZN2_CY6_FUNGAL_2"/>
    <property type="match status" value="2"/>
</dbReference>
<evidence type="ECO:0000256" key="5">
    <source>
        <dbReference type="ARBA" id="ARBA00023242"/>
    </source>
</evidence>
<dbReference type="CDD" id="cd12148">
    <property type="entry name" value="fungal_TF_MHR"/>
    <property type="match status" value="1"/>
</dbReference>
<dbReference type="VEuPathDB" id="FungiDB:ATEG_00344"/>
<comment type="caution">
    <text evidence="7">The sequence shown here is derived from an EMBL/GenBank/DDBJ whole genome shotgun (WGS) entry which is preliminary data.</text>
</comment>
<dbReference type="Pfam" id="PF00172">
    <property type="entry name" value="Zn_clus"/>
    <property type="match status" value="2"/>
</dbReference>
<evidence type="ECO:0000256" key="6">
    <source>
        <dbReference type="SAM" id="MobiDB-lite"/>
    </source>
</evidence>
<dbReference type="GO" id="GO:0008270">
    <property type="term" value="F:zinc ion binding"/>
    <property type="evidence" value="ECO:0007669"/>
    <property type="project" value="InterPro"/>
</dbReference>
<dbReference type="PROSITE" id="PS00463">
    <property type="entry name" value="ZN2_CY6_FUNGAL_1"/>
    <property type="match status" value="2"/>
</dbReference>
<dbReference type="OrthoDB" id="424974at2759"/>
<name>A0A5M3YRD3_ASPTE</name>
<dbReference type="GO" id="GO:0000978">
    <property type="term" value="F:RNA polymerase II cis-regulatory region sequence-specific DNA binding"/>
    <property type="evidence" value="ECO:0007669"/>
    <property type="project" value="TreeGrafter"/>
</dbReference>
<dbReference type="AlphaFoldDB" id="A0A5M3YRD3"/>
<gene>
    <name evidence="7" type="ORF">ATEIFO6365_0003034000</name>
</gene>
<reference evidence="7 8" key="1">
    <citation type="submission" date="2020-01" db="EMBL/GenBank/DDBJ databases">
        <title>Aspergillus terreus IFO 6365 whole genome shotgun sequence.</title>
        <authorList>
            <person name="Kanamasa S."/>
            <person name="Takahashi H."/>
        </authorList>
    </citation>
    <scope>NUCLEOTIDE SEQUENCE [LARGE SCALE GENOMIC DNA]</scope>
    <source>
        <strain evidence="7 8">IFO 6365</strain>
    </source>
</reference>
<dbReference type="PANTHER" id="PTHR47424:SF3">
    <property type="entry name" value="REGULATORY PROTEIN GAL4"/>
    <property type="match status" value="1"/>
</dbReference>
<dbReference type="InterPro" id="IPR007219">
    <property type="entry name" value="XnlR_reg_dom"/>
</dbReference>
<dbReference type="Gene3D" id="4.10.240.10">
    <property type="entry name" value="Zn(2)-C6 fungal-type DNA-binding domain"/>
    <property type="match status" value="2"/>
</dbReference>
<feature type="region of interest" description="Disordered" evidence="6">
    <location>
        <begin position="130"/>
        <end position="194"/>
    </location>
</feature>
<dbReference type="Pfam" id="PF04082">
    <property type="entry name" value="Fungal_trans"/>
    <property type="match status" value="1"/>
</dbReference>
<evidence type="ECO:0000256" key="2">
    <source>
        <dbReference type="ARBA" id="ARBA00023015"/>
    </source>
</evidence>
<organism evidence="7 8">
    <name type="scientific">Aspergillus terreus</name>
    <dbReference type="NCBI Taxonomy" id="33178"/>
    <lineage>
        <taxon>Eukaryota</taxon>
        <taxon>Fungi</taxon>
        <taxon>Dikarya</taxon>
        <taxon>Ascomycota</taxon>
        <taxon>Pezizomycotina</taxon>
        <taxon>Eurotiomycetes</taxon>
        <taxon>Eurotiomycetidae</taxon>
        <taxon>Eurotiales</taxon>
        <taxon>Aspergillaceae</taxon>
        <taxon>Aspergillus</taxon>
        <taxon>Aspergillus subgen. Circumdati</taxon>
    </lineage>
</organism>
<proteinExistence type="predicted"/>
<evidence type="ECO:0000256" key="1">
    <source>
        <dbReference type="ARBA" id="ARBA00022723"/>
    </source>
</evidence>
<keyword evidence="1" id="KW-0479">Metal-binding</keyword>
<dbReference type="EMBL" id="BLJY01000003">
    <property type="protein sequence ID" value="GFF14274.1"/>
    <property type="molecule type" value="Genomic_DNA"/>
</dbReference>
<evidence type="ECO:0000313" key="7">
    <source>
        <dbReference type="EMBL" id="GFF14274.1"/>
    </source>
</evidence>
<dbReference type="GO" id="GO:0005634">
    <property type="term" value="C:nucleus"/>
    <property type="evidence" value="ECO:0007669"/>
    <property type="project" value="TreeGrafter"/>
</dbReference>
<dbReference type="GO" id="GO:0000981">
    <property type="term" value="F:DNA-binding transcription factor activity, RNA polymerase II-specific"/>
    <property type="evidence" value="ECO:0007669"/>
    <property type="project" value="InterPro"/>
</dbReference>
<feature type="region of interest" description="Disordered" evidence="6">
    <location>
        <begin position="741"/>
        <end position="760"/>
    </location>
</feature>
<evidence type="ECO:0000256" key="3">
    <source>
        <dbReference type="ARBA" id="ARBA00023125"/>
    </source>
</evidence>
<dbReference type="Proteomes" id="UP000452235">
    <property type="component" value="Unassembled WGS sequence"/>
</dbReference>
<dbReference type="CDD" id="cd00067">
    <property type="entry name" value="GAL4"/>
    <property type="match status" value="2"/>
</dbReference>
<dbReference type="InterPro" id="IPR001138">
    <property type="entry name" value="Zn2Cys6_DnaBD"/>
</dbReference>
<evidence type="ECO:0000313" key="8">
    <source>
        <dbReference type="Proteomes" id="UP000452235"/>
    </source>
</evidence>
<dbReference type="SMART" id="SM00906">
    <property type="entry name" value="Fungal_trans"/>
    <property type="match status" value="1"/>
</dbReference>
<keyword evidence="5" id="KW-0539">Nucleus</keyword>
<keyword evidence="3" id="KW-0238">DNA-binding</keyword>
<dbReference type="InterPro" id="IPR051127">
    <property type="entry name" value="Fungal_SecMet_Regulators"/>
</dbReference>
<evidence type="ECO:0000256" key="4">
    <source>
        <dbReference type="ARBA" id="ARBA00023163"/>
    </source>
</evidence>
<dbReference type="GO" id="GO:0000435">
    <property type="term" value="P:positive regulation of transcription from RNA polymerase II promoter by galactose"/>
    <property type="evidence" value="ECO:0007669"/>
    <property type="project" value="TreeGrafter"/>
</dbReference>
<protein>
    <submittedName>
        <fullName evidence="7">Fungal specific transcription factor</fullName>
    </submittedName>
</protein>
<sequence>MSAIASPRTTANTDICSMFPPINTPNSEQSKTGAACSLCRLKKRGCDRVKPVCGPCASRGQEGDCSYTEVSIPRRRDTTSSRRNTINGQQEIQRPACAVCRARKRRCDRAIPVCGPCQVRALEDRCSYRPEDMPIMPRKRRRSRRSTPVVLLDRVGPLRPESDHANGTEPQEESEESPDSSEGDSSEADVSSDSYHTAIVPQEPGFSGGNISQLVMLQKAMYGQLDHIKGEEQGHDGMSLSQNVLPTDEAVEPPTHNNGQRPSHGLSQRMMDRLIHTYLTREYVNLPIFDFREFQSMYKTAIRQGLSTVSKSFQGILNTIFSLSGLNTKDLDDTAVEDLFDCGYRLTRNMEYSGRALERVQAYLLQTQYFHATRQPKLAWISLGHAIRDIQVLDLQRETDAQDHRRRRSQQLTRRLWHSAMIMERMLALEIGLPPQTPNPLSIPLPTHSDTDYLDTISGGEPALSGERPSLVEFLTACARLYSHVEAIMAWENELRMRAGTCAVKKLLVLDYQAFLKIDSLLHDWKSSLPSFLHHTATGDLWEDPLVRRQRNILRVRYLYLRLRLLRPLMMLGLALCTKCNCQSGGRPHVTPDELDSPDSPVAWGLVCDATVRCIATASDLVRLLNANEEGMLDGGPHDSHRSPIPPYWENVDYLYACGTVLHAARLCPFARRRGQDEMPLVGVFELLKRYQDMGTNGSMKDVARQYHSTLRSLSETALKPLSNGTALVSAHAAAPVVLDEDSPPARVPDGTATDLPVHPRPIKRRRLGSNIGQQGSLGWIERLPNDLIGATE</sequence>
<keyword evidence="8" id="KW-1185">Reference proteome</keyword>
<dbReference type="PANTHER" id="PTHR47424">
    <property type="entry name" value="REGULATORY PROTEIN GAL4"/>
    <property type="match status" value="1"/>
</dbReference>
<dbReference type="SMART" id="SM00066">
    <property type="entry name" value="GAL4"/>
    <property type="match status" value="2"/>
</dbReference>
<keyword evidence="2" id="KW-0805">Transcription regulation</keyword>
<keyword evidence="4" id="KW-0804">Transcription</keyword>
<dbReference type="SUPFAM" id="SSF57701">
    <property type="entry name" value="Zn2/Cys6 DNA-binding domain"/>
    <property type="match status" value="2"/>
</dbReference>
<feature type="compositionally biased region" description="Acidic residues" evidence="6">
    <location>
        <begin position="170"/>
        <end position="187"/>
    </location>
</feature>
<accession>A0A5M3YRD3</accession>